<feature type="domain" description="Glycosyl hydrolase family 13 catalytic" evidence="3">
    <location>
        <begin position="167"/>
        <end position="569"/>
    </location>
</feature>
<evidence type="ECO:0000313" key="5">
    <source>
        <dbReference type="Proteomes" id="UP001500945"/>
    </source>
</evidence>
<accession>A0ABP8KFW9</accession>
<keyword evidence="5" id="KW-1185">Reference proteome</keyword>
<dbReference type="SMART" id="SM00642">
    <property type="entry name" value="Aamy"/>
    <property type="match status" value="1"/>
</dbReference>
<organism evidence="4 5">
    <name type="scientific">Fodinibacter luteus</name>
    <dbReference type="NCBI Taxonomy" id="552064"/>
    <lineage>
        <taxon>Bacteria</taxon>
        <taxon>Bacillati</taxon>
        <taxon>Actinomycetota</taxon>
        <taxon>Actinomycetes</taxon>
        <taxon>Micrococcales</taxon>
        <taxon>Intrasporangiaceae</taxon>
        <taxon>Fodinibacter (ex Wang et al. 2009)</taxon>
    </lineage>
</organism>
<sequence length="679" mass="74736">MGSLSTIEAWEREEGAPAPLGATWVDSEQAWNFALYSRAASSVTLLIYGADDVATPILQVAHDPLVHKTGRIWHCMVSAARVPGAAYYAYKVDGPSAGRNHFVPAKVLCDPYAHRLHFPDTFSREAARGDGPNDGMTVLGCLPHATSGQEPAPTAAPRHTHDTVIYEAHVKGFTARENSGVAADRRGTFSALVEKIPYLTELGITVLELLPVQQFDPQEGNYWGYMTMSFFAPHHLYAVDDPVTEFRDMVTAMHAAGIEVWLDVVYNHTCEGDPCGPTYNLRGIDNDSYYIVAEDGSYVDHSGCGNTTQGADIAMRALVLRSLRHWAELGVDGFRFDLASILARDADGAFDPTDTPPLISEIGVLAAQQDVKVVAEAWDMGAYLLGRSFPGIMWRQWNGRFRDDVRGFVKGDDGLVPALMTRVYGSADLFPDGPGDVYRPYQSINFVTAHDGFCLYDLVSYNERHNEANGHGGNDGASDNRSWNSGWEGDESVPDEVLALRVQQMRNFFALMMLSNGAPMIVAGDEFANTQRGNNNPYNQDNETTWLDWDRLETHRDLFEFVKGMIALRKSRRSIARSRFWREDVQWFGTTGAPDLSATSHTIAWHLSGATYDEDDLYVMVNAYSAPLEFTIQVPGSWRVLADTSSSRPPDPSTAAPTVPHGALAVQARSVVVLSGRPA</sequence>
<dbReference type="InterPro" id="IPR044505">
    <property type="entry name" value="GlgX_Isoamylase_N_E_set"/>
</dbReference>
<evidence type="ECO:0000256" key="2">
    <source>
        <dbReference type="SAM" id="MobiDB-lite"/>
    </source>
</evidence>
<comment type="caution">
    <text evidence="4">The sequence shown here is derived from an EMBL/GenBank/DDBJ whole genome shotgun (WGS) entry which is preliminary data.</text>
</comment>
<dbReference type="Gene3D" id="2.60.40.10">
    <property type="entry name" value="Immunoglobulins"/>
    <property type="match status" value="1"/>
</dbReference>
<dbReference type="InterPro" id="IPR014756">
    <property type="entry name" value="Ig_E-set"/>
</dbReference>
<dbReference type="Pfam" id="PF00128">
    <property type="entry name" value="Alpha-amylase"/>
    <property type="match status" value="1"/>
</dbReference>
<dbReference type="SUPFAM" id="SSF51011">
    <property type="entry name" value="Glycosyl hydrolase domain"/>
    <property type="match status" value="1"/>
</dbReference>
<dbReference type="InterPro" id="IPR004193">
    <property type="entry name" value="Glyco_hydro_13_N"/>
</dbReference>
<name>A0ABP8KFW9_9MICO</name>
<dbReference type="Gene3D" id="2.60.40.1180">
    <property type="entry name" value="Golgi alpha-mannosidase II"/>
    <property type="match status" value="1"/>
</dbReference>
<evidence type="ECO:0000259" key="3">
    <source>
        <dbReference type="SMART" id="SM00642"/>
    </source>
</evidence>
<proteinExistence type="inferred from homology"/>
<dbReference type="InterPro" id="IPR017853">
    <property type="entry name" value="GH"/>
</dbReference>
<gene>
    <name evidence="4" type="ORF">GCM10023168_21000</name>
</gene>
<dbReference type="InterPro" id="IPR013783">
    <property type="entry name" value="Ig-like_fold"/>
</dbReference>
<dbReference type="SUPFAM" id="SSF51445">
    <property type="entry name" value="(Trans)glycosidases"/>
    <property type="match status" value="1"/>
</dbReference>
<dbReference type="InterPro" id="IPR013780">
    <property type="entry name" value="Glyco_hydro_b"/>
</dbReference>
<dbReference type="CDD" id="cd02856">
    <property type="entry name" value="E_set_GDE_Isoamylase_N"/>
    <property type="match status" value="1"/>
</dbReference>
<dbReference type="Pfam" id="PF02922">
    <property type="entry name" value="CBM_48"/>
    <property type="match status" value="1"/>
</dbReference>
<dbReference type="RefSeq" id="WP_345205510.1">
    <property type="nucleotide sequence ID" value="NZ_BAABGM010000013.1"/>
</dbReference>
<dbReference type="SUPFAM" id="SSF81296">
    <property type="entry name" value="E set domains"/>
    <property type="match status" value="1"/>
</dbReference>
<dbReference type="PANTHER" id="PTHR43002">
    <property type="entry name" value="GLYCOGEN DEBRANCHING ENZYME"/>
    <property type="match status" value="1"/>
</dbReference>
<evidence type="ECO:0000256" key="1">
    <source>
        <dbReference type="ARBA" id="ARBA00008061"/>
    </source>
</evidence>
<dbReference type="CDD" id="cd11326">
    <property type="entry name" value="AmyAc_Glg_debranch"/>
    <property type="match status" value="1"/>
</dbReference>
<feature type="region of interest" description="Disordered" evidence="2">
    <location>
        <begin position="467"/>
        <end position="486"/>
    </location>
</feature>
<dbReference type="EMBL" id="BAABGM010000013">
    <property type="protein sequence ID" value="GAA4406322.1"/>
    <property type="molecule type" value="Genomic_DNA"/>
</dbReference>
<dbReference type="Gene3D" id="3.20.20.80">
    <property type="entry name" value="Glycosidases"/>
    <property type="match status" value="1"/>
</dbReference>
<evidence type="ECO:0000313" key="4">
    <source>
        <dbReference type="EMBL" id="GAA4406322.1"/>
    </source>
</evidence>
<dbReference type="Proteomes" id="UP001500945">
    <property type="component" value="Unassembled WGS sequence"/>
</dbReference>
<protein>
    <submittedName>
        <fullName evidence="4">Isoamylase</fullName>
    </submittedName>
</protein>
<comment type="similarity">
    <text evidence="1">Belongs to the glycosyl hydrolase 13 family.</text>
</comment>
<reference evidence="5" key="1">
    <citation type="journal article" date="2019" name="Int. J. Syst. Evol. Microbiol.">
        <title>The Global Catalogue of Microorganisms (GCM) 10K type strain sequencing project: providing services to taxonomists for standard genome sequencing and annotation.</title>
        <authorList>
            <consortium name="The Broad Institute Genomics Platform"/>
            <consortium name="The Broad Institute Genome Sequencing Center for Infectious Disease"/>
            <person name="Wu L."/>
            <person name="Ma J."/>
        </authorList>
    </citation>
    <scope>NUCLEOTIDE SEQUENCE [LARGE SCALE GENOMIC DNA]</scope>
    <source>
        <strain evidence="5">JCM 17809</strain>
    </source>
</reference>
<dbReference type="InterPro" id="IPR006047">
    <property type="entry name" value="GH13_cat_dom"/>
</dbReference>